<proteinExistence type="predicted"/>
<evidence type="ECO:0000313" key="3">
    <source>
        <dbReference type="Proteomes" id="UP000680815"/>
    </source>
</evidence>
<evidence type="ECO:0008006" key="4">
    <source>
        <dbReference type="Google" id="ProtNLM"/>
    </source>
</evidence>
<dbReference type="InterPro" id="IPR018247">
    <property type="entry name" value="EF_Hand_1_Ca_BS"/>
</dbReference>
<dbReference type="EMBL" id="JAGIYZ010000007">
    <property type="protein sequence ID" value="MBP0464172.1"/>
    <property type="molecule type" value="Genomic_DNA"/>
</dbReference>
<keyword evidence="3" id="KW-1185">Reference proteome</keyword>
<keyword evidence="1" id="KW-0732">Signal</keyword>
<evidence type="ECO:0000256" key="1">
    <source>
        <dbReference type="SAM" id="SignalP"/>
    </source>
</evidence>
<dbReference type="PROSITE" id="PS00018">
    <property type="entry name" value="EF_HAND_1"/>
    <property type="match status" value="2"/>
</dbReference>
<reference evidence="2 3" key="1">
    <citation type="submission" date="2021-03" db="EMBL/GenBank/DDBJ databases">
        <authorList>
            <person name="So Y."/>
        </authorList>
    </citation>
    <scope>NUCLEOTIDE SEQUENCE [LARGE SCALE GENOMIC DNA]</scope>
    <source>
        <strain evidence="2 3">PWR1</strain>
    </source>
</reference>
<evidence type="ECO:0000313" key="2">
    <source>
        <dbReference type="EMBL" id="MBP0464172.1"/>
    </source>
</evidence>
<name>A0ABS4AUE8_9PROT</name>
<comment type="caution">
    <text evidence="2">The sequence shown here is derived from an EMBL/GenBank/DDBJ whole genome shotgun (WGS) entry which is preliminary data.</text>
</comment>
<feature type="signal peptide" evidence="1">
    <location>
        <begin position="1"/>
        <end position="18"/>
    </location>
</feature>
<organism evidence="2 3">
    <name type="scientific">Roseomonas nitratireducens</name>
    <dbReference type="NCBI Taxonomy" id="2820810"/>
    <lineage>
        <taxon>Bacteria</taxon>
        <taxon>Pseudomonadati</taxon>
        <taxon>Pseudomonadota</taxon>
        <taxon>Alphaproteobacteria</taxon>
        <taxon>Acetobacterales</taxon>
        <taxon>Roseomonadaceae</taxon>
        <taxon>Roseomonas</taxon>
    </lineage>
</organism>
<dbReference type="Proteomes" id="UP000680815">
    <property type="component" value="Unassembled WGS sequence"/>
</dbReference>
<dbReference type="RefSeq" id="WP_209351542.1">
    <property type="nucleotide sequence ID" value="NZ_JAGIYZ010000007.1"/>
</dbReference>
<sequence length="274" mass="28055">MMRLLILLLALAALPAHAQGVPEPLRGAWVRGACAAPEAVLQVSARGALRLPAEGAARLLRFRTLRVQEGWTIGTGGGAEAPRIMLRAAGDALETAEPDAKLRDDRLPGETELLRWTRCATPPASLLLLHGEGLAFLATLERLEGACQGAGTEACIAALVAEGDVSGDRLLGVAEIARLLRGAAWALAALQDSPPEGLAVAAGLGGVAAAAAARLLVESLDFDGDGRLSAAELGRDRTAWPAATGGGEGRPVAIEALSEGAGMLRALIERLAGE</sequence>
<protein>
    <recommendedName>
        <fullName evidence="4">EF-hand domain-containing protein</fullName>
    </recommendedName>
</protein>
<gene>
    <name evidence="2" type="ORF">J5Y09_09635</name>
</gene>
<feature type="chain" id="PRO_5045167327" description="EF-hand domain-containing protein" evidence="1">
    <location>
        <begin position="19"/>
        <end position="274"/>
    </location>
</feature>
<accession>A0ABS4AUE8</accession>